<dbReference type="PANTHER" id="PTHR30093:SF44">
    <property type="entry name" value="TYPE II SECRETION SYSTEM CORE PROTEIN G"/>
    <property type="match status" value="1"/>
</dbReference>
<accession>A0A2H0XBB9</accession>
<dbReference type="SUPFAM" id="SSF54523">
    <property type="entry name" value="Pili subunits"/>
    <property type="match status" value="1"/>
</dbReference>
<feature type="transmembrane region" description="Helical" evidence="6">
    <location>
        <begin position="20"/>
        <end position="42"/>
    </location>
</feature>
<comment type="caution">
    <text evidence="7">The sequence shown here is derived from an EMBL/GenBank/DDBJ whole genome shotgun (WGS) entry which is preliminary data.</text>
</comment>
<dbReference type="PROSITE" id="PS00409">
    <property type="entry name" value="PROKAR_NTER_METHYL"/>
    <property type="match status" value="1"/>
</dbReference>
<name>A0A2H0XBB9_UNCKA</name>
<evidence type="ECO:0000256" key="5">
    <source>
        <dbReference type="ARBA" id="ARBA00023136"/>
    </source>
</evidence>
<sequence length="168" mass="17739">MSPASKSQEKLNNCSTKGFTLVELLIAISLIGILTGVLLAVLNPRGIQAKARDSQRISDLSKVKVALESYFSDNRGYPTSGSNWVLVNSISGLATAYINILPIDPKTTGTICNSASAWRGYAYKSNGNSYLLATNMEIASMGTTGCPNSTLGCNCGFFGGTAFYTTAD</sequence>
<dbReference type="PANTHER" id="PTHR30093">
    <property type="entry name" value="GENERAL SECRETION PATHWAY PROTEIN G"/>
    <property type="match status" value="1"/>
</dbReference>
<protein>
    <recommendedName>
        <fullName evidence="9">Type II secretion system protein GspG C-terminal domain-containing protein</fullName>
    </recommendedName>
</protein>
<evidence type="ECO:0008006" key="9">
    <source>
        <dbReference type="Google" id="ProtNLM"/>
    </source>
</evidence>
<keyword evidence="4 6" id="KW-1133">Transmembrane helix</keyword>
<dbReference type="Proteomes" id="UP000231252">
    <property type="component" value="Unassembled WGS sequence"/>
</dbReference>
<evidence type="ECO:0000256" key="4">
    <source>
        <dbReference type="ARBA" id="ARBA00022989"/>
    </source>
</evidence>
<proteinExistence type="predicted"/>
<evidence type="ECO:0000256" key="1">
    <source>
        <dbReference type="ARBA" id="ARBA00004167"/>
    </source>
</evidence>
<keyword evidence="2" id="KW-0488">Methylation</keyword>
<dbReference type="Gene3D" id="3.30.700.10">
    <property type="entry name" value="Glycoprotein, Type 4 Pilin"/>
    <property type="match status" value="1"/>
</dbReference>
<comment type="subcellular location">
    <subcellularLocation>
        <location evidence="1">Membrane</location>
        <topology evidence="1">Single-pass membrane protein</topology>
    </subcellularLocation>
</comment>
<reference evidence="8" key="1">
    <citation type="submission" date="2017-09" db="EMBL/GenBank/DDBJ databases">
        <title>Depth-based differentiation of microbial function through sediment-hosted aquifers and enrichment of novel symbionts in the deep terrestrial subsurface.</title>
        <authorList>
            <person name="Probst A.J."/>
            <person name="Ladd B."/>
            <person name="Jarett J.K."/>
            <person name="Geller-Mcgrath D.E."/>
            <person name="Sieber C.M.K."/>
            <person name="Emerson J.B."/>
            <person name="Anantharaman K."/>
            <person name="Thomas B.C."/>
            <person name="Malmstrom R."/>
            <person name="Stieglmeier M."/>
            <person name="Klingl A."/>
            <person name="Woyke T."/>
            <person name="Ryan C.M."/>
            <person name="Banfield J.F."/>
        </authorList>
    </citation>
    <scope>NUCLEOTIDE SEQUENCE [LARGE SCALE GENOMIC DNA]</scope>
</reference>
<dbReference type="EMBL" id="PEYU01000072">
    <property type="protein sequence ID" value="PIS22202.1"/>
    <property type="molecule type" value="Genomic_DNA"/>
</dbReference>
<dbReference type="InterPro" id="IPR045584">
    <property type="entry name" value="Pilin-like"/>
</dbReference>
<evidence type="ECO:0000313" key="8">
    <source>
        <dbReference type="Proteomes" id="UP000231252"/>
    </source>
</evidence>
<dbReference type="InterPro" id="IPR012902">
    <property type="entry name" value="N_methyl_site"/>
</dbReference>
<evidence type="ECO:0000256" key="2">
    <source>
        <dbReference type="ARBA" id="ARBA00022481"/>
    </source>
</evidence>
<keyword evidence="3 6" id="KW-0812">Transmembrane</keyword>
<dbReference type="NCBIfam" id="TIGR02532">
    <property type="entry name" value="IV_pilin_GFxxxE"/>
    <property type="match status" value="1"/>
</dbReference>
<evidence type="ECO:0000256" key="6">
    <source>
        <dbReference type="SAM" id="Phobius"/>
    </source>
</evidence>
<dbReference type="Pfam" id="PF07963">
    <property type="entry name" value="N_methyl"/>
    <property type="match status" value="1"/>
</dbReference>
<gene>
    <name evidence="7" type="ORF">COT50_03235</name>
</gene>
<evidence type="ECO:0000313" key="7">
    <source>
        <dbReference type="EMBL" id="PIS22202.1"/>
    </source>
</evidence>
<organism evidence="7 8">
    <name type="scientific">candidate division WWE3 bacterium CG08_land_8_20_14_0_20_41_10</name>
    <dbReference type="NCBI Taxonomy" id="1975085"/>
    <lineage>
        <taxon>Bacteria</taxon>
        <taxon>Katanobacteria</taxon>
    </lineage>
</organism>
<keyword evidence="5 6" id="KW-0472">Membrane</keyword>
<evidence type="ECO:0000256" key="3">
    <source>
        <dbReference type="ARBA" id="ARBA00022692"/>
    </source>
</evidence>
<dbReference type="GO" id="GO:0016020">
    <property type="term" value="C:membrane"/>
    <property type="evidence" value="ECO:0007669"/>
    <property type="project" value="UniProtKB-SubCell"/>
</dbReference>
<dbReference type="AlphaFoldDB" id="A0A2H0XBB9"/>